<comment type="caution">
    <text evidence="17">The sequence shown here is derived from an EMBL/GenBank/DDBJ whole genome shotgun (WGS) entry which is preliminary data.</text>
</comment>
<dbReference type="CDD" id="cd11642">
    <property type="entry name" value="SUMT"/>
    <property type="match status" value="1"/>
</dbReference>
<comment type="catalytic activity">
    <reaction evidence="13">
        <text>precorrin-2 + NAD(+) = sirohydrochlorin + NADH + 2 H(+)</text>
        <dbReference type="Rhea" id="RHEA:15613"/>
        <dbReference type="ChEBI" id="CHEBI:15378"/>
        <dbReference type="ChEBI" id="CHEBI:57540"/>
        <dbReference type="ChEBI" id="CHEBI:57945"/>
        <dbReference type="ChEBI" id="CHEBI:58351"/>
        <dbReference type="ChEBI" id="CHEBI:58827"/>
        <dbReference type="EC" id="1.3.1.76"/>
    </reaction>
</comment>
<dbReference type="NCBIfam" id="NF007922">
    <property type="entry name" value="PRK10637.1"/>
    <property type="match status" value="1"/>
</dbReference>
<evidence type="ECO:0000256" key="14">
    <source>
        <dbReference type="RuleBase" id="RU003960"/>
    </source>
</evidence>
<evidence type="ECO:0000313" key="17">
    <source>
        <dbReference type="EMBL" id="MFC5067224.1"/>
    </source>
</evidence>
<keyword evidence="5 14" id="KW-0808">Transferase</keyword>
<dbReference type="EC" id="1.3.1.76" evidence="17"/>
<dbReference type="InterPro" id="IPR035996">
    <property type="entry name" value="4pyrrol_Methylase_sf"/>
</dbReference>
<gene>
    <name evidence="17" type="primary">cysG</name>
    <name evidence="17" type="ORF">ACFPFW_04250</name>
</gene>
<evidence type="ECO:0000256" key="7">
    <source>
        <dbReference type="ARBA" id="ARBA00023002"/>
    </source>
</evidence>
<dbReference type="InterPro" id="IPR014776">
    <property type="entry name" value="4pyrrole_Mease_sub2"/>
</dbReference>
<dbReference type="SUPFAM" id="SSF75615">
    <property type="entry name" value="Siroheme synthase middle domains-like"/>
    <property type="match status" value="1"/>
</dbReference>
<comment type="pathway">
    <text evidence="1">Porphyrin-containing compound metabolism; siroheme biosynthesis; sirohydrochlorin from precorrin-2: step 1/1.</text>
</comment>
<dbReference type="GO" id="GO:0043115">
    <property type="term" value="F:precorrin-2 dehydrogenase activity"/>
    <property type="evidence" value="ECO:0007669"/>
    <property type="project" value="UniProtKB-EC"/>
</dbReference>
<evidence type="ECO:0000256" key="11">
    <source>
        <dbReference type="ARBA" id="ARBA00023268"/>
    </source>
</evidence>
<evidence type="ECO:0000256" key="3">
    <source>
        <dbReference type="ARBA" id="ARBA00022573"/>
    </source>
</evidence>
<keyword evidence="10" id="KW-0627">Porphyrin biosynthesis</keyword>
<dbReference type="Gene3D" id="3.30.950.10">
    <property type="entry name" value="Methyltransferase, Cobalt-precorrin-4 Transmethylase, Domain 2"/>
    <property type="match status" value="1"/>
</dbReference>
<accession>A0ABV9YYB4</accession>
<dbReference type="Gene3D" id="3.40.50.720">
    <property type="entry name" value="NAD(P)-binding Rossmann-like Domain"/>
    <property type="match status" value="1"/>
</dbReference>
<dbReference type="RefSeq" id="WP_114957160.1">
    <property type="nucleotide sequence ID" value="NZ_JBHSJF010000004.1"/>
</dbReference>
<keyword evidence="3" id="KW-0169">Cobalamin biosynthesis</keyword>
<comment type="pathway">
    <text evidence="12">Porphyrin-containing compound metabolism; siroheme biosynthesis; precorrin-2 from uroporphyrinogen III: step 1/1.</text>
</comment>
<dbReference type="EMBL" id="JBHSJF010000004">
    <property type="protein sequence ID" value="MFC5067224.1"/>
    <property type="molecule type" value="Genomic_DNA"/>
</dbReference>
<name>A0ABV9YYB4_9HYPH</name>
<dbReference type="InterPro" id="IPR019478">
    <property type="entry name" value="Sirohaem_synthase_dimer_dom"/>
</dbReference>
<dbReference type="PROSITE" id="PS00840">
    <property type="entry name" value="SUMT_2"/>
    <property type="match status" value="1"/>
</dbReference>
<dbReference type="Proteomes" id="UP001595796">
    <property type="component" value="Unassembled WGS sequence"/>
</dbReference>
<evidence type="ECO:0000256" key="6">
    <source>
        <dbReference type="ARBA" id="ARBA00022691"/>
    </source>
</evidence>
<feature type="domain" description="Tetrapyrrole methylase" evidence="15">
    <location>
        <begin position="221"/>
        <end position="430"/>
    </location>
</feature>
<reference evidence="18" key="1">
    <citation type="journal article" date="2019" name="Int. J. Syst. Evol. Microbiol.">
        <title>The Global Catalogue of Microorganisms (GCM) 10K type strain sequencing project: providing services to taxonomists for standard genome sequencing and annotation.</title>
        <authorList>
            <consortium name="The Broad Institute Genomics Platform"/>
            <consortium name="The Broad Institute Genome Sequencing Center for Infectious Disease"/>
            <person name="Wu L."/>
            <person name="Ma J."/>
        </authorList>
    </citation>
    <scope>NUCLEOTIDE SEQUENCE [LARGE SCALE GENOMIC DNA]</scope>
    <source>
        <strain evidence="18">CGMCC 1.16444</strain>
    </source>
</reference>
<dbReference type="GO" id="GO:0032259">
    <property type="term" value="P:methylation"/>
    <property type="evidence" value="ECO:0007669"/>
    <property type="project" value="UniProtKB-KW"/>
</dbReference>
<dbReference type="InterPro" id="IPR006367">
    <property type="entry name" value="Sirohaem_synthase_N"/>
</dbReference>
<dbReference type="EC" id="2.1.1.107" evidence="17"/>
<dbReference type="NCBIfam" id="TIGR01470">
    <property type="entry name" value="cysG_Nterm"/>
    <property type="match status" value="1"/>
</dbReference>
<dbReference type="Pfam" id="PF10414">
    <property type="entry name" value="CysG_dimeriser"/>
    <property type="match status" value="1"/>
</dbReference>
<dbReference type="Pfam" id="PF00590">
    <property type="entry name" value="TP_methylase"/>
    <property type="match status" value="1"/>
</dbReference>
<protein>
    <submittedName>
        <fullName evidence="17">Siroheme synthase CysG</fullName>
        <ecNumber evidence="17">1.3.1.76</ecNumber>
        <ecNumber evidence="17">2.1.1.107</ecNumber>
        <ecNumber evidence="17">4.99.1.4</ecNumber>
    </submittedName>
</protein>
<evidence type="ECO:0000256" key="8">
    <source>
        <dbReference type="ARBA" id="ARBA00023027"/>
    </source>
</evidence>
<comment type="similarity">
    <text evidence="2 14">Belongs to the precorrin methyltransferase family.</text>
</comment>
<dbReference type="GO" id="GO:0004851">
    <property type="term" value="F:uroporphyrin-III C-methyltransferase activity"/>
    <property type="evidence" value="ECO:0007669"/>
    <property type="project" value="UniProtKB-EC"/>
</dbReference>
<dbReference type="Pfam" id="PF13241">
    <property type="entry name" value="NAD_binding_7"/>
    <property type="match status" value="1"/>
</dbReference>
<evidence type="ECO:0000256" key="1">
    <source>
        <dbReference type="ARBA" id="ARBA00005010"/>
    </source>
</evidence>
<dbReference type="PROSITE" id="PS00839">
    <property type="entry name" value="SUMT_1"/>
    <property type="match status" value="1"/>
</dbReference>
<dbReference type="NCBIfam" id="TIGR01469">
    <property type="entry name" value="cobA_cysG_Cterm"/>
    <property type="match status" value="1"/>
</dbReference>
<feature type="domain" description="Sirohaem synthase dimerisation" evidence="16">
    <location>
        <begin position="150"/>
        <end position="207"/>
    </location>
</feature>
<proteinExistence type="inferred from homology"/>
<keyword evidence="7 17" id="KW-0560">Oxidoreductase</keyword>
<evidence type="ECO:0000256" key="2">
    <source>
        <dbReference type="ARBA" id="ARBA00005879"/>
    </source>
</evidence>
<dbReference type="Gene3D" id="1.10.8.210">
    <property type="entry name" value="Sirohaem synthase, dimerisation domain"/>
    <property type="match status" value="1"/>
</dbReference>
<dbReference type="PANTHER" id="PTHR45790:SF3">
    <property type="entry name" value="S-ADENOSYL-L-METHIONINE-DEPENDENT UROPORPHYRINOGEN III METHYLTRANSFERASE, CHLOROPLASTIC"/>
    <property type="match status" value="1"/>
</dbReference>
<evidence type="ECO:0000313" key="18">
    <source>
        <dbReference type="Proteomes" id="UP001595796"/>
    </source>
</evidence>
<dbReference type="InterPro" id="IPR003043">
    <property type="entry name" value="Uropor_MeTrfase_CS"/>
</dbReference>
<dbReference type="NCBIfam" id="NF004790">
    <property type="entry name" value="PRK06136.1"/>
    <property type="match status" value="1"/>
</dbReference>
<dbReference type="GO" id="GO:0051266">
    <property type="term" value="F:sirohydrochlorin ferrochelatase activity"/>
    <property type="evidence" value="ECO:0007669"/>
    <property type="project" value="UniProtKB-EC"/>
</dbReference>
<dbReference type="Gene3D" id="3.40.1010.10">
    <property type="entry name" value="Cobalt-precorrin-4 Transmethylase, Domain 1"/>
    <property type="match status" value="1"/>
</dbReference>
<evidence type="ECO:0000256" key="12">
    <source>
        <dbReference type="ARBA" id="ARBA00025705"/>
    </source>
</evidence>
<evidence type="ECO:0000256" key="4">
    <source>
        <dbReference type="ARBA" id="ARBA00022603"/>
    </source>
</evidence>
<evidence type="ECO:0000256" key="5">
    <source>
        <dbReference type="ARBA" id="ARBA00022679"/>
    </source>
</evidence>
<evidence type="ECO:0000256" key="9">
    <source>
        <dbReference type="ARBA" id="ARBA00023239"/>
    </source>
</evidence>
<dbReference type="EC" id="4.99.1.4" evidence="17"/>
<dbReference type="InterPro" id="IPR012409">
    <property type="entry name" value="Sirohaem_synth"/>
</dbReference>
<evidence type="ECO:0000259" key="15">
    <source>
        <dbReference type="Pfam" id="PF00590"/>
    </source>
</evidence>
<dbReference type="PANTHER" id="PTHR45790">
    <property type="entry name" value="SIROHEME SYNTHASE-RELATED"/>
    <property type="match status" value="1"/>
</dbReference>
<dbReference type="SUPFAM" id="SSF53790">
    <property type="entry name" value="Tetrapyrrole methylase"/>
    <property type="match status" value="1"/>
</dbReference>
<evidence type="ECO:0000256" key="13">
    <source>
        <dbReference type="ARBA" id="ARBA00047561"/>
    </source>
</evidence>
<organism evidence="17 18">
    <name type="scientific">Flaviflagellibacter deserti</name>
    <dbReference type="NCBI Taxonomy" id="2267266"/>
    <lineage>
        <taxon>Bacteria</taxon>
        <taxon>Pseudomonadati</taxon>
        <taxon>Pseudomonadota</taxon>
        <taxon>Alphaproteobacteria</taxon>
        <taxon>Hyphomicrobiales</taxon>
        <taxon>Flaviflagellibacter</taxon>
    </lineage>
</organism>
<dbReference type="InterPro" id="IPR000878">
    <property type="entry name" value="4pyrrol_Mease"/>
</dbReference>
<dbReference type="Gene3D" id="3.30.160.110">
    <property type="entry name" value="Siroheme synthase, domain 2"/>
    <property type="match status" value="1"/>
</dbReference>
<keyword evidence="11" id="KW-0511">Multifunctional enzyme</keyword>
<dbReference type="PIRSF" id="PIRSF036426">
    <property type="entry name" value="Sirohaem_synth"/>
    <property type="match status" value="1"/>
</dbReference>
<evidence type="ECO:0000259" key="16">
    <source>
        <dbReference type="Pfam" id="PF10414"/>
    </source>
</evidence>
<dbReference type="InterPro" id="IPR014777">
    <property type="entry name" value="4pyrrole_Mease_sub1"/>
</dbReference>
<keyword evidence="18" id="KW-1185">Reference proteome</keyword>
<dbReference type="InterPro" id="IPR036291">
    <property type="entry name" value="NAD(P)-bd_dom_sf"/>
</dbReference>
<sequence>MRYFPIFIDLRDRRAFVFGGGEAALNKVRLLTGAGARVRLYADEVLPELQELAAAGEIEIAGAVDPETVDLSSVAAIVSSAGDPVDGLISARAKSLGIPVNVVDRTELCSFITPAIIDRGTVLAAIGTEGAAPVLARRLRARIEALLPARLGGLADLIGSRRERLATFAPEAVDRRRFWENVVDGPIGSAFLSGRTEEAAVALDAAIDDAASAPISRKGIVFLVGAGPGDPELLTLKALRVLQDADIIFHDELVTAEILDLARRDAERVFVGKKAGTKCVAQRSINEELVLAARKGLRVVRLKGGDPFVFGRGGEELEHLQDAGIEVVVVPGITAAVGCAAEAELPLTFRNESGRLILMTAHRAAEAEAIDWSGLVRDDFTLAVYMGKATAGVIAQGLIAAGRDPETPVAVLARGTRPDAASATGLLRDLPGLVTEVGDGPALLVLGQVVRRSRPWRQRFGAAISSIAGKTRQFENV</sequence>
<dbReference type="InterPro" id="IPR006366">
    <property type="entry name" value="CobA/CysG_C"/>
</dbReference>
<dbReference type="InterPro" id="IPR050161">
    <property type="entry name" value="Siro_Cobalamin_biosynth"/>
</dbReference>
<dbReference type="SUPFAM" id="SSF51735">
    <property type="entry name" value="NAD(P)-binding Rossmann-fold domains"/>
    <property type="match status" value="1"/>
</dbReference>
<keyword evidence="9 17" id="KW-0456">Lyase</keyword>
<keyword evidence="4 14" id="KW-0489">Methyltransferase</keyword>
<keyword evidence="6" id="KW-0949">S-adenosyl-L-methionine</keyword>
<keyword evidence="8" id="KW-0520">NAD</keyword>
<dbReference type="InterPro" id="IPR037115">
    <property type="entry name" value="Sirohaem_synt_dimer_dom_sf"/>
</dbReference>
<evidence type="ECO:0000256" key="10">
    <source>
        <dbReference type="ARBA" id="ARBA00023244"/>
    </source>
</evidence>